<evidence type="ECO:0000313" key="2">
    <source>
        <dbReference type="EMBL" id="PKD28301.1"/>
    </source>
</evidence>
<evidence type="ECO:0000259" key="1">
    <source>
        <dbReference type="Pfam" id="PF05193"/>
    </source>
</evidence>
<feature type="domain" description="Peptidase M16 C-terminal" evidence="1">
    <location>
        <begin position="184"/>
        <end position="355"/>
    </location>
</feature>
<keyword evidence="3" id="KW-1185">Reference proteome</keyword>
<organism evidence="2 3">
    <name type="scientific">Ruminococcus bromii</name>
    <dbReference type="NCBI Taxonomy" id="40518"/>
    <lineage>
        <taxon>Bacteria</taxon>
        <taxon>Bacillati</taxon>
        <taxon>Bacillota</taxon>
        <taxon>Clostridia</taxon>
        <taxon>Eubacteriales</taxon>
        <taxon>Oscillospiraceae</taxon>
        <taxon>Ruminococcus</taxon>
    </lineage>
</organism>
<evidence type="ECO:0000313" key="3">
    <source>
        <dbReference type="Proteomes" id="UP000233425"/>
    </source>
</evidence>
<dbReference type="Proteomes" id="UP000233425">
    <property type="component" value="Unassembled WGS sequence"/>
</dbReference>
<dbReference type="InterPro" id="IPR007863">
    <property type="entry name" value="Peptidase_M16_C"/>
</dbReference>
<dbReference type="EMBL" id="NNSR01000063">
    <property type="protein sequence ID" value="PKD28301.1"/>
    <property type="molecule type" value="Genomic_DNA"/>
</dbReference>
<dbReference type="PANTHER" id="PTHR11851:SF186">
    <property type="entry name" value="INACTIVE METALLOPROTEASE YMFF-RELATED"/>
    <property type="match status" value="1"/>
</dbReference>
<accession>A0A2N0UMT7</accession>
<dbReference type="RefSeq" id="WP_101029335.1">
    <property type="nucleotide sequence ID" value="NZ_CABMMZ010000063.1"/>
</dbReference>
<dbReference type="InterPro" id="IPR050361">
    <property type="entry name" value="MPP/UQCRC_Complex"/>
</dbReference>
<reference evidence="2" key="1">
    <citation type="journal article" date="2018" name="Environ. Microbiol.">
        <title>Sporulation capability and amylosome conservation among diverse human colonic and rumen isolates of the keystone starch-degrader Ruminococcus bromii.</title>
        <authorList>
            <person name="Mukhopadhya I."/>
            <person name="Morais S."/>
            <person name="Laverde-Gomez J."/>
            <person name="Sheridan P.O."/>
            <person name="Walker A.W."/>
            <person name="Kelly W."/>
            <person name="Klieve A.V."/>
            <person name="Ouwerkerk D."/>
            <person name="Duncan S.H."/>
            <person name="Louis P."/>
            <person name="Koropatkin N."/>
            <person name="Cockburn D."/>
            <person name="Kibler R."/>
            <person name="Cooper P.J."/>
            <person name="Sandoval C."/>
            <person name="Crost E."/>
            <person name="Juge N."/>
            <person name="Bayer E.A."/>
            <person name="Flint H.J."/>
        </authorList>
    </citation>
    <scope>NUCLEOTIDE SEQUENCE [LARGE SCALE GENOMIC DNA]</scope>
    <source>
        <strain evidence="2">ATCC 27255</strain>
    </source>
</reference>
<dbReference type="GO" id="GO:0046872">
    <property type="term" value="F:metal ion binding"/>
    <property type="evidence" value="ECO:0007669"/>
    <property type="project" value="InterPro"/>
</dbReference>
<dbReference type="InterPro" id="IPR011249">
    <property type="entry name" value="Metalloenz_LuxS/M16"/>
</dbReference>
<dbReference type="SUPFAM" id="SSF63411">
    <property type="entry name" value="LuxS/MPP-like metallohydrolase"/>
    <property type="match status" value="2"/>
</dbReference>
<dbReference type="Pfam" id="PF05193">
    <property type="entry name" value="Peptidase_M16_C"/>
    <property type="match status" value="1"/>
</dbReference>
<dbReference type="NCBIfam" id="NF047422">
    <property type="entry name" value="YfmF_fam"/>
    <property type="match status" value="1"/>
</dbReference>
<gene>
    <name evidence="2" type="ORF">RBATCC27255_01359</name>
</gene>
<comment type="caution">
    <text evidence="2">The sequence shown here is derived from an EMBL/GenBank/DDBJ whole genome shotgun (WGS) entry which is preliminary data.</text>
</comment>
<dbReference type="PANTHER" id="PTHR11851">
    <property type="entry name" value="METALLOPROTEASE"/>
    <property type="match status" value="1"/>
</dbReference>
<sequence length="421" mass="46885">MNFINRNEIADGVFFTNIKDSRFKTMKISVNIVVPLSIETASENALVGGLLVRSCKKYPDFTVLSKKLSSLYGADLTSSLSKLGESQVLKISVSGLDDRYSLDDVSIAKELSELLCSVIFEPNVKDNAFIESELEQERRQLLDVIDSEFNEKRIYAMEQLIKHMCKDEVFGTKRYGTAEKIKAATAESLYRAWQNLLKTAKFEILYIGDSPADKAKEVFTKAFANIERNVATSSTDVVKNVSKEKHITEEMELSQSKLVMGFRTQISAGDDEAVAERLMCAVLGGTASSKLFNNVREKQSLCYYCSSAYDSIKGIMYINSGVEGENLEKAEKAILKEIEDMKNGEITDFEIEATKLAVVNSFKSSSDSVSGIENWYTGRIFNGDLETVEEVSAEVNAVTKEQIVNAANKLLLDTVYVLKNK</sequence>
<dbReference type="Gene3D" id="3.30.830.10">
    <property type="entry name" value="Metalloenzyme, LuxS/M16 peptidase-like"/>
    <property type="match status" value="2"/>
</dbReference>
<dbReference type="AlphaFoldDB" id="A0A2N0UMT7"/>
<protein>
    <submittedName>
        <fullName evidence="2">Peptidase M16 inactive domain protein</fullName>
    </submittedName>
</protein>
<proteinExistence type="predicted"/>
<name>A0A2N0UMT7_9FIRM</name>